<feature type="transmembrane region" description="Helical" evidence="7">
    <location>
        <begin position="368"/>
        <end position="390"/>
    </location>
</feature>
<keyword evidence="4 7" id="KW-1133">Transmembrane helix</keyword>
<dbReference type="AlphaFoldDB" id="A0A8T2ZSI0"/>
<dbReference type="Pfam" id="PF00854">
    <property type="entry name" value="PTR2"/>
    <property type="match status" value="1"/>
</dbReference>
<dbReference type="PROSITE" id="PS01023">
    <property type="entry name" value="PTR2_2"/>
    <property type="match status" value="1"/>
</dbReference>
<comment type="caution">
    <text evidence="8">The sequence shown here is derived from an EMBL/GenBank/DDBJ whole genome shotgun (WGS) entry which is preliminary data.</text>
</comment>
<evidence type="ECO:0000256" key="5">
    <source>
        <dbReference type="ARBA" id="ARBA00023136"/>
    </source>
</evidence>
<dbReference type="GO" id="GO:0022857">
    <property type="term" value="F:transmembrane transporter activity"/>
    <property type="evidence" value="ECO:0007669"/>
    <property type="project" value="InterPro"/>
</dbReference>
<evidence type="ECO:0000256" key="4">
    <source>
        <dbReference type="ARBA" id="ARBA00022989"/>
    </source>
</evidence>
<feature type="transmembrane region" description="Helical" evidence="7">
    <location>
        <begin position="492"/>
        <end position="517"/>
    </location>
</feature>
<dbReference type="Gene3D" id="1.20.1250.20">
    <property type="entry name" value="MFS general substrate transporter like domains"/>
    <property type="match status" value="1"/>
</dbReference>
<dbReference type="InterPro" id="IPR018456">
    <property type="entry name" value="PTR2_symporter_CS"/>
</dbReference>
<comment type="similarity">
    <text evidence="2 6">Belongs to the major facilitator superfamily. Proton-dependent oligopeptide transporter (POT/PTR) (TC 2.A.17) family.</text>
</comment>
<dbReference type="InterPro" id="IPR000109">
    <property type="entry name" value="POT_fam"/>
</dbReference>
<keyword evidence="3 6" id="KW-0812">Transmembrane</keyword>
<keyword evidence="6" id="KW-0813">Transport</keyword>
<evidence type="ECO:0000256" key="1">
    <source>
        <dbReference type="ARBA" id="ARBA00004141"/>
    </source>
</evidence>
<feature type="transmembrane region" description="Helical" evidence="7">
    <location>
        <begin position="537"/>
        <end position="560"/>
    </location>
</feature>
<dbReference type="EMBL" id="JACEGQ020000001">
    <property type="protein sequence ID" value="KAH8520269.1"/>
    <property type="molecule type" value="Genomic_DNA"/>
</dbReference>
<evidence type="ECO:0000256" key="7">
    <source>
        <dbReference type="SAM" id="Phobius"/>
    </source>
</evidence>
<evidence type="ECO:0000313" key="9">
    <source>
        <dbReference type="Proteomes" id="UP000807159"/>
    </source>
</evidence>
<organism evidence="8 9">
    <name type="scientific">Populus deltoides</name>
    <name type="common">Eastern poplar</name>
    <name type="synonym">Eastern cottonwood</name>
    <dbReference type="NCBI Taxonomy" id="3696"/>
    <lineage>
        <taxon>Eukaryota</taxon>
        <taxon>Viridiplantae</taxon>
        <taxon>Streptophyta</taxon>
        <taxon>Embryophyta</taxon>
        <taxon>Tracheophyta</taxon>
        <taxon>Spermatophyta</taxon>
        <taxon>Magnoliopsida</taxon>
        <taxon>eudicotyledons</taxon>
        <taxon>Gunneridae</taxon>
        <taxon>Pentapetalae</taxon>
        <taxon>rosids</taxon>
        <taxon>fabids</taxon>
        <taxon>Malpighiales</taxon>
        <taxon>Salicaceae</taxon>
        <taxon>Saliceae</taxon>
        <taxon>Populus</taxon>
    </lineage>
</organism>
<dbReference type="SUPFAM" id="SSF103473">
    <property type="entry name" value="MFS general substrate transporter"/>
    <property type="match status" value="1"/>
</dbReference>
<feature type="transmembrane region" description="Helical" evidence="7">
    <location>
        <begin position="210"/>
        <end position="229"/>
    </location>
</feature>
<dbReference type="InterPro" id="IPR036259">
    <property type="entry name" value="MFS_trans_sf"/>
</dbReference>
<protein>
    <submittedName>
        <fullName evidence="8">Uncharacterized protein</fullName>
    </submittedName>
</protein>
<dbReference type="GO" id="GO:0016020">
    <property type="term" value="C:membrane"/>
    <property type="evidence" value="ECO:0007669"/>
    <property type="project" value="UniProtKB-SubCell"/>
</dbReference>
<evidence type="ECO:0000256" key="6">
    <source>
        <dbReference type="RuleBase" id="RU003755"/>
    </source>
</evidence>
<feature type="transmembrane region" description="Helical" evidence="7">
    <location>
        <begin position="328"/>
        <end position="348"/>
    </location>
</feature>
<evidence type="ECO:0000313" key="8">
    <source>
        <dbReference type="EMBL" id="KAH8520269.1"/>
    </source>
</evidence>
<dbReference type="GO" id="GO:0006857">
    <property type="term" value="P:oligopeptide transport"/>
    <property type="evidence" value="ECO:0007669"/>
    <property type="project" value="InterPro"/>
</dbReference>
<feature type="transmembrane region" description="Helical" evidence="7">
    <location>
        <begin position="96"/>
        <end position="115"/>
    </location>
</feature>
<keyword evidence="9" id="KW-1185">Reference proteome</keyword>
<reference evidence="8" key="1">
    <citation type="journal article" date="2021" name="J. Hered.">
        <title>Genome Assembly of Salicaceae Populus deltoides (Eastern Cottonwood) I-69 Based on Nanopore Sequencing and Hi-C Technologies.</title>
        <authorList>
            <person name="Bai S."/>
            <person name="Wu H."/>
            <person name="Zhang J."/>
            <person name="Pan Z."/>
            <person name="Zhao W."/>
            <person name="Li Z."/>
            <person name="Tong C."/>
        </authorList>
    </citation>
    <scope>NUCLEOTIDE SEQUENCE</scope>
    <source>
        <tissue evidence="8">Leaf</tissue>
    </source>
</reference>
<feature type="transmembrane region" description="Helical" evidence="7">
    <location>
        <begin position="411"/>
        <end position="431"/>
    </location>
</feature>
<name>A0A8T2ZSI0_POPDE</name>
<proteinExistence type="inferred from homology"/>
<accession>A0A8T2ZSI0</accession>
<gene>
    <name evidence="8" type="ORF">H0E87_001656</name>
</gene>
<dbReference type="Proteomes" id="UP000807159">
    <property type="component" value="Chromosome 1"/>
</dbReference>
<evidence type="ECO:0000256" key="3">
    <source>
        <dbReference type="ARBA" id="ARBA00022692"/>
    </source>
</evidence>
<evidence type="ECO:0000256" key="2">
    <source>
        <dbReference type="ARBA" id="ARBA00005982"/>
    </source>
</evidence>
<dbReference type="PANTHER" id="PTHR11654">
    <property type="entry name" value="OLIGOPEPTIDE TRANSPORTER-RELATED"/>
    <property type="match status" value="1"/>
</dbReference>
<sequence>MAEEDVYTKDGTVDYRGNPANKKETGTWRACPYIIGNEFCERLAYYGMSSNLILYFKHRLNQQSATATRNNLNWGGTCYLTPLIGAFFADAYLGRYWTIACFSTIYVVGMTLLTISATVPGLRPKCYSEDDCNPTDAQSALAFVSLYLIALGTGGIKPCVSSYGADQFDDADEVEKKHKSSFFNWFYLSINVGALIAGSVLVWVQDNVSWGWGFGIPAIAMAIAVASFFSGTRLFRYQKPGGSPLTRICQVVVASFRKKKVEVPADKALLYETADAESNIKGSRKLDPTEEFSFLDKAAVETEKDDIKGPVDPWRLCTVTQVEELKSIIRLLPIWATGIIFTAVYSQMGNLFVLQGEQMDKYVGKSNFQIPSASLSIFDTLSVIFWVPVYDRIIVPVARKYTGHKNGLTQLQRMGIGLFISIFSMVSAAILELKRLEMVRRHNSYELKTVPLSIFWQAPQYFLIGCAEVFTFIGQLEFFYEQAPDAMRSMCSALSLTTVALGSYLSSLLVTIVTSISTKNGKPGWIPENLNYGHIDYFFWLLGVLSVLNLCVFLLISNWYTYKKPVGTLR</sequence>
<feature type="transmembrane region" description="Helical" evidence="7">
    <location>
        <begin position="461"/>
        <end position="480"/>
    </location>
</feature>
<comment type="subcellular location">
    <subcellularLocation>
        <location evidence="1 6">Membrane</location>
        <topology evidence="1 6">Multi-pass membrane protein</topology>
    </subcellularLocation>
</comment>
<feature type="transmembrane region" description="Helical" evidence="7">
    <location>
        <begin position="185"/>
        <end position="204"/>
    </location>
</feature>
<keyword evidence="5 7" id="KW-0472">Membrane</keyword>